<evidence type="ECO:0000313" key="3">
    <source>
        <dbReference type="Proteomes" id="UP000619293"/>
    </source>
</evidence>
<dbReference type="InterPro" id="IPR036237">
    <property type="entry name" value="Xyl_isomerase-like_sf"/>
</dbReference>
<comment type="caution">
    <text evidence="2">The sequence shown here is derived from an EMBL/GenBank/DDBJ whole genome shotgun (WGS) entry which is preliminary data.</text>
</comment>
<dbReference type="Pfam" id="PF01261">
    <property type="entry name" value="AP_endonuc_2"/>
    <property type="match status" value="1"/>
</dbReference>
<keyword evidence="3" id="KW-1185">Reference proteome</keyword>
<sequence length="275" mass="29248">MSGATLDNVSVPVLLSSSSVFPEPTAAAFELAASLGYDGVEVMVWTDAVSQDAGALRGLSQHYGVPVLSIHAPCLLVTQRVWSSDPKERLRRAVILADTLSAPTVVVHPPFTWQRDYARGFADTVGKLAHRHTGVRIAVENMYPVRMGRRQVVPYHPGWDPTEAGYDSYTLDLSHCAASRSDALEMADTMGAGLAHVHLGDGTGEGRDEHLVPGRGTQPCARLLAGLEQRGFTGSVAMEVATRKAGSRAAREADLAEALAFARTHLGAGVAPTRS</sequence>
<dbReference type="Proteomes" id="UP000619293">
    <property type="component" value="Unassembled WGS sequence"/>
</dbReference>
<protein>
    <recommendedName>
        <fullName evidence="1">Xylose isomerase-like TIM barrel domain-containing protein</fullName>
    </recommendedName>
</protein>
<dbReference type="SUPFAM" id="SSF51658">
    <property type="entry name" value="Xylose isomerase-like"/>
    <property type="match status" value="1"/>
</dbReference>
<proteinExistence type="predicted"/>
<evidence type="ECO:0000259" key="1">
    <source>
        <dbReference type="Pfam" id="PF01261"/>
    </source>
</evidence>
<reference evidence="2 3" key="1">
    <citation type="submission" date="2021-01" db="EMBL/GenBank/DDBJ databases">
        <title>Whole genome shotgun sequence of Catellatospora chokoriensis NBRC 107358.</title>
        <authorList>
            <person name="Komaki H."/>
            <person name="Tamura T."/>
        </authorList>
    </citation>
    <scope>NUCLEOTIDE SEQUENCE [LARGE SCALE GENOMIC DNA]</scope>
    <source>
        <strain evidence="2 3">NBRC 107358</strain>
    </source>
</reference>
<dbReference type="EMBL" id="BONG01000017">
    <property type="protein sequence ID" value="GIF89657.1"/>
    <property type="molecule type" value="Genomic_DNA"/>
</dbReference>
<dbReference type="PANTHER" id="PTHR12110">
    <property type="entry name" value="HYDROXYPYRUVATE ISOMERASE"/>
    <property type="match status" value="1"/>
</dbReference>
<accession>A0A8J3JRB3</accession>
<dbReference type="Gene3D" id="3.20.20.150">
    <property type="entry name" value="Divalent-metal-dependent TIM barrel enzymes"/>
    <property type="match status" value="1"/>
</dbReference>
<evidence type="ECO:0000313" key="2">
    <source>
        <dbReference type="EMBL" id="GIF89657.1"/>
    </source>
</evidence>
<feature type="domain" description="Xylose isomerase-like TIM barrel" evidence="1">
    <location>
        <begin position="29"/>
        <end position="264"/>
    </location>
</feature>
<dbReference type="AlphaFoldDB" id="A0A8J3JRB3"/>
<organism evidence="2 3">
    <name type="scientific">Catellatospora chokoriensis</name>
    <dbReference type="NCBI Taxonomy" id="310353"/>
    <lineage>
        <taxon>Bacteria</taxon>
        <taxon>Bacillati</taxon>
        <taxon>Actinomycetota</taxon>
        <taxon>Actinomycetes</taxon>
        <taxon>Micromonosporales</taxon>
        <taxon>Micromonosporaceae</taxon>
        <taxon>Catellatospora</taxon>
    </lineage>
</organism>
<gene>
    <name evidence="2" type="ORF">Cch02nite_31010</name>
</gene>
<dbReference type="InterPro" id="IPR013022">
    <property type="entry name" value="Xyl_isomerase-like_TIM-brl"/>
</dbReference>
<name>A0A8J3JRB3_9ACTN</name>
<dbReference type="InterPro" id="IPR050312">
    <property type="entry name" value="IolE/XylAMocC-like"/>
</dbReference>
<dbReference type="PANTHER" id="PTHR12110:SF47">
    <property type="match status" value="1"/>
</dbReference>